<proteinExistence type="predicted"/>
<dbReference type="InterPro" id="IPR047707">
    <property type="entry name" value="VdcD-like"/>
</dbReference>
<dbReference type="RefSeq" id="WP_345644626.1">
    <property type="nucleotide sequence ID" value="NZ_BAABEP010000011.1"/>
</dbReference>
<reference evidence="3" key="1">
    <citation type="journal article" date="2019" name="Int. J. Syst. Evol. Microbiol.">
        <title>The Global Catalogue of Microorganisms (GCM) 10K type strain sequencing project: providing services to taxonomists for standard genome sequencing and annotation.</title>
        <authorList>
            <consortium name="The Broad Institute Genomics Platform"/>
            <consortium name="The Broad Institute Genome Sequencing Center for Infectious Disease"/>
            <person name="Wu L."/>
            <person name="Ma J."/>
        </authorList>
    </citation>
    <scope>NUCLEOTIDE SEQUENCE [LARGE SCALE GENOMIC DNA]</scope>
    <source>
        <strain evidence="3">JCM 30846</strain>
    </source>
</reference>
<keyword evidence="3" id="KW-1185">Reference proteome</keyword>
<evidence type="ECO:0000313" key="2">
    <source>
        <dbReference type="EMBL" id="GAA3723445.1"/>
    </source>
</evidence>
<sequence>MTAPERTVPEMCPRCAHEAVEHLASSPLAGVWEVYRCDLCNYTWRDTEPESRILRSRFPEKYRLTRRDVEQAPPYPGVPPLRGDA</sequence>
<accession>A0ABP7EX21</accession>
<dbReference type="Proteomes" id="UP001499884">
    <property type="component" value="Unassembled WGS sequence"/>
</dbReference>
<dbReference type="Pfam" id="PF26358">
    <property type="entry name" value="EcdD_BsdD_detox"/>
    <property type="match status" value="1"/>
</dbReference>
<dbReference type="EMBL" id="BAABEP010000011">
    <property type="protein sequence ID" value="GAA3723445.1"/>
    <property type="molecule type" value="Genomic_DNA"/>
</dbReference>
<comment type="caution">
    <text evidence="2">The sequence shown here is derived from an EMBL/GenBank/DDBJ whole genome shotgun (WGS) entry which is preliminary data.</text>
</comment>
<evidence type="ECO:0000256" key="1">
    <source>
        <dbReference type="SAM" id="MobiDB-lite"/>
    </source>
</evidence>
<dbReference type="NCBIfam" id="NF041205">
    <property type="entry name" value="VdcD"/>
    <property type="match status" value="1"/>
</dbReference>
<protein>
    <submittedName>
        <fullName evidence="2">Non-oxidative hydroxyarylic acid decarboxylases subunit D</fullName>
    </submittedName>
</protein>
<organism evidence="2 3">
    <name type="scientific">Streptomyces tremellae</name>
    <dbReference type="NCBI Taxonomy" id="1124239"/>
    <lineage>
        <taxon>Bacteria</taxon>
        <taxon>Bacillati</taxon>
        <taxon>Actinomycetota</taxon>
        <taxon>Actinomycetes</taxon>
        <taxon>Kitasatosporales</taxon>
        <taxon>Streptomycetaceae</taxon>
        <taxon>Streptomyces</taxon>
    </lineage>
</organism>
<gene>
    <name evidence="2" type="ORF">GCM10023082_21920</name>
</gene>
<evidence type="ECO:0000313" key="3">
    <source>
        <dbReference type="Proteomes" id="UP001499884"/>
    </source>
</evidence>
<feature type="region of interest" description="Disordered" evidence="1">
    <location>
        <begin position="65"/>
        <end position="85"/>
    </location>
</feature>
<name>A0ABP7EX21_9ACTN</name>